<gene>
    <name evidence="2" type="ORF">ANCCEY_03016</name>
</gene>
<evidence type="ECO:0000313" key="2">
    <source>
        <dbReference type="EMBL" id="EPB77932.1"/>
    </source>
</evidence>
<keyword evidence="3" id="KW-1185">Reference proteome</keyword>
<sequence length="233" mass="24319">MLTNVDCDTTEVELLVDGSYKTVKAECVDLDDDDIPTSTAAADRASVGSGDPSTSAPSSAPPRPRSHDDDIIVLSDSDDEDGAVQRAIRASMADSTISAPKPTSPTPRSRDMWASQQSIYNTTTPLSYYHQSQWSQPAASRPQYPTPQSQPATALSAGSAFSYKPPQPLPMILGRYQPGGSTVPFGYSTASAASQASQHFAGGTNLQQVLASLVQQSAYANGAAGAGSTNTSQ</sequence>
<dbReference type="EMBL" id="KE124825">
    <property type="protein sequence ID" value="EPB77932.1"/>
    <property type="molecule type" value="Genomic_DNA"/>
</dbReference>
<protein>
    <submittedName>
        <fullName evidence="2">Uncharacterized protein</fullName>
    </submittedName>
</protein>
<evidence type="ECO:0000256" key="1">
    <source>
        <dbReference type="SAM" id="MobiDB-lite"/>
    </source>
</evidence>
<evidence type="ECO:0000313" key="3">
    <source>
        <dbReference type="Proteomes" id="UP000054495"/>
    </source>
</evidence>
<accession>A0A0D6MBR0</accession>
<proteinExistence type="predicted"/>
<feature type="region of interest" description="Disordered" evidence="1">
    <location>
        <begin position="132"/>
        <end position="161"/>
    </location>
</feature>
<dbReference type="AlphaFoldDB" id="A0A0D6MBR0"/>
<dbReference type="Proteomes" id="UP000054495">
    <property type="component" value="Unassembled WGS sequence"/>
</dbReference>
<name>A0A0D6MBR0_9BILA</name>
<feature type="region of interest" description="Disordered" evidence="1">
    <location>
        <begin position="29"/>
        <end position="111"/>
    </location>
</feature>
<reference evidence="2 3" key="1">
    <citation type="submission" date="2013-05" db="EMBL/GenBank/DDBJ databases">
        <title>Draft genome of the parasitic nematode Anyclostoma ceylanicum.</title>
        <authorList>
            <person name="Mitreva M."/>
        </authorList>
    </citation>
    <scope>NUCLEOTIDE SEQUENCE [LARGE SCALE GENOMIC DNA]</scope>
</reference>
<organism evidence="2 3">
    <name type="scientific">Ancylostoma ceylanicum</name>
    <dbReference type="NCBI Taxonomy" id="53326"/>
    <lineage>
        <taxon>Eukaryota</taxon>
        <taxon>Metazoa</taxon>
        <taxon>Ecdysozoa</taxon>
        <taxon>Nematoda</taxon>
        <taxon>Chromadorea</taxon>
        <taxon>Rhabditida</taxon>
        <taxon>Rhabditina</taxon>
        <taxon>Rhabditomorpha</taxon>
        <taxon>Strongyloidea</taxon>
        <taxon>Ancylostomatidae</taxon>
        <taxon>Ancylostomatinae</taxon>
        <taxon>Ancylostoma</taxon>
    </lineage>
</organism>